<dbReference type="AlphaFoldDB" id="A0A8J7IFL9"/>
<evidence type="ECO:0000256" key="2">
    <source>
        <dbReference type="ARBA" id="ARBA00004818"/>
    </source>
</evidence>
<evidence type="ECO:0000256" key="3">
    <source>
        <dbReference type="ARBA" id="ARBA00006171"/>
    </source>
</evidence>
<dbReference type="InterPro" id="IPR050155">
    <property type="entry name" value="HAD-like_hydrolase_sf"/>
</dbReference>
<evidence type="ECO:0000313" key="6">
    <source>
        <dbReference type="Proteomes" id="UP000640583"/>
    </source>
</evidence>
<dbReference type="GO" id="GO:0008967">
    <property type="term" value="F:phosphoglycolate phosphatase activity"/>
    <property type="evidence" value="ECO:0007669"/>
    <property type="project" value="UniProtKB-EC"/>
</dbReference>
<comment type="similarity">
    <text evidence="3">Belongs to the HAD-like hydrolase superfamily. CbbY/CbbZ/Gph/YieH family.</text>
</comment>
<dbReference type="GO" id="GO:0006281">
    <property type="term" value="P:DNA repair"/>
    <property type="evidence" value="ECO:0007669"/>
    <property type="project" value="TreeGrafter"/>
</dbReference>
<dbReference type="NCBIfam" id="TIGR01509">
    <property type="entry name" value="HAD-SF-IA-v3"/>
    <property type="match status" value="1"/>
</dbReference>
<dbReference type="PANTHER" id="PTHR43434:SF1">
    <property type="entry name" value="PHOSPHOGLYCOLATE PHOSPHATASE"/>
    <property type="match status" value="1"/>
</dbReference>
<dbReference type="SFLD" id="SFLDG01129">
    <property type="entry name" value="C1.5:_HAD__Beta-PGM__Phosphata"/>
    <property type="match status" value="1"/>
</dbReference>
<keyword evidence="6" id="KW-1185">Reference proteome</keyword>
<sequence length="216" mass="22878">MINTLPKLVIFDCDGVLVDTEGPVNEVIADSLTRYGLPVSAHECQELFVGGTIFGVHDEAKRRGADLPDNWVDETLLAIFARIEAGVEVIDGIPELLDQLEAQGIATAIASNGPMGKMERSLGPSGLWQRFEGRIYSREGFTPKPAPDMVIQALKDAGVDAAGAVMIDDSSNGCLAAVRADVRAIGYAAEGQDETLRAVGAEVVTSIDQIAELIGL</sequence>
<evidence type="ECO:0000256" key="4">
    <source>
        <dbReference type="ARBA" id="ARBA00013078"/>
    </source>
</evidence>
<dbReference type="RefSeq" id="WP_228849889.1">
    <property type="nucleotide sequence ID" value="NZ_JADCKQ010000015.1"/>
</dbReference>
<gene>
    <name evidence="5" type="ORF">H1D41_16145</name>
</gene>
<dbReference type="Pfam" id="PF13419">
    <property type="entry name" value="HAD_2"/>
    <property type="match status" value="1"/>
</dbReference>
<reference evidence="5" key="1">
    <citation type="submission" date="2020-10" db="EMBL/GenBank/DDBJ databases">
        <title>Paenihalocynthiibacter styelae gen. nov., sp. nov., isolated from stalked sea squirt Styela clava.</title>
        <authorList>
            <person name="Kim Y.-O."/>
            <person name="Yoon J.-H."/>
        </authorList>
    </citation>
    <scope>NUCLEOTIDE SEQUENCE</scope>
    <source>
        <strain evidence="5">MYP1-1</strain>
    </source>
</reference>
<dbReference type="InterPro" id="IPR041492">
    <property type="entry name" value="HAD_2"/>
</dbReference>
<dbReference type="InterPro" id="IPR023214">
    <property type="entry name" value="HAD_sf"/>
</dbReference>
<dbReference type="EC" id="3.1.3.18" evidence="4"/>
<protein>
    <recommendedName>
        <fullName evidence="4">phosphoglycolate phosphatase</fullName>
        <ecNumber evidence="4">3.1.3.18</ecNumber>
    </recommendedName>
</protein>
<proteinExistence type="inferred from homology"/>
<accession>A0A8J7IFL9</accession>
<dbReference type="Gene3D" id="1.10.150.240">
    <property type="entry name" value="Putative phosphatase, domain 2"/>
    <property type="match status" value="1"/>
</dbReference>
<dbReference type="SFLD" id="SFLDS00003">
    <property type="entry name" value="Haloacid_Dehalogenase"/>
    <property type="match status" value="1"/>
</dbReference>
<comment type="caution">
    <text evidence="5">The sequence shown here is derived from an EMBL/GenBank/DDBJ whole genome shotgun (WGS) entry which is preliminary data.</text>
</comment>
<dbReference type="GO" id="GO:0005829">
    <property type="term" value="C:cytosol"/>
    <property type="evidence" value="ECO:0007669"/>
    <property type="project" value="TreeGrafter"/>
</dbReference>
<dbReference type="PANTHER" id="PTHR43434">
    <property type="entry name" value="PHOSPHOGLYCOLATE PHOSPHATASE"/>
    <property type="match status" value="1"/>
</dbReference>
<comment type="catalytic activity">
    <reaction evidence="1">
        <text>2-phosphoglycolate + H2O = glycolate + phosphate</text>
        <dbReference type="Rhea" id="RHEA:14369"/>
        <dbReference type="ChEBI" id="CHEBI:15377"/>
        <dbReference type="ChEBI" id="CHEBI:29805"/>
        <dbReference type="ChEBI" id="CHEBI:43474"/>
        <dbReference type="ChEBI" id="CHEBI:58033"/>
        <dbReference type="EC" id="3.1.3.18"/>
    </reaction>
</comment>
<dbReference type="InterPro" id="IPR006439">
    <property type="entry name" value="HAD-SF_hydro_IA"/>
</dbReference>
<organism evidence="5 6">
    <name type="scientific">Halocynthiibacter styelae</name>
    <dbReference type="NCBI Taxonomy" id="2761955"/>
    <lineage>
        <taxon>Bacteria</taxon>
        <taxon>Pseudomonadati</taxon>
        <taxon>Pseudomonadota</taxon>
        <taxon>Alphaproteobacteria</taxon>
        <taxon>Rhodobacterales</taxon>
        <taxon>Paracoccaceae</taxon>
        <taxon>Halocynthiibacter</taxon>
    </lineage>
</organism>
<evidence type="ECO:0000256" key="1">
    <source>
        <dbReference type="ARBA" id="ARBA00000830"/>
    </source>
</evidence>
<dbReference type="InterPro" id="IPR036412">
    <property type="entry name" value="HAD-like_sf"/>
</dbReference>
<name>A0A8J7IFL9_9RHOB</name>
<dbReference type="EMBL" id="JADCKQ010000015">
    <property type="protein sequence ID" value="MBI1495177.1"/>
    <property type="molecule type" value="Genomic_DNA"/>
</dbReference>
<evidence type="ECO:0000313" key="5">
    <source>
        <dbReference type="EMBL" id="MBI1495177.1"/>
    </source>
</evidence>
<dbReference type="Proteomes" id="UP000640583">
    <property type="component" value="Unassembled WGS sequence"/>
</dbReference>
<dbReference type="InterPro" id="IPR023198">
    <property type="entry name" value="PGP-like_dom2"/>
</dbReference>
<comment type="pathway">
    <text evidence="2">Organic acid metabolism; glycolate biosynthesis; glycolate from 2-phosphoglycolate: step 1/1.</text>
</comment>
<dbReference type="SUPFAM" id="SSF56784">
    <property type="entry name" value="HAD-like"/>
    <property type="match status" value="1"/>
</dbReference>
<dbReference type="Gene3D" id="3.40.50.1000">
    <property type="entry name" value="HAD superfamily/HAD-like"/>
    <property type="match status" value="1"/>
</dbReference>